<feature type="signal peptide" evidence="1">
    <location>
        <begin position="1"/>
        <end position="22"/>
    </location>
</feature>
<dbReference type="RefSeq" id="WP_244016642.1">
    <property type="nucleotide sequence ID" value="NZ_JALHLF010000004.1"/>
</dbReference>
<reference evidence="2" key="1">
    <citation type="submission" date="2022-03" db="EMBL/GenBank/DDBJ databases">
        <title>Identification of a novel bacterium isolated from mangrove sediments.</title>
        <authorList>
            <person name="Pan X."/>
        </authorList>
    </citation>
    <scope>NUCLEOTIDE SEQUENCE</scope>
    <source>
        <strain evidence="2">B1949</strain>
    </source>
</reference>
<dbReference type="Proteomes" id="UP001162881">
    <property type="component" value="Unassembled WGS sequence"/>
</dbReference>
<evidence type="ECO:0000313" key="3">
    <source>
        <dbReference type="Proteomes" id="UP001162881"/>
    </source>
</evidence>
<sequence length="169" mass="18166">MKARFAIVPLLALTFPSSAALAANTCDLPETDYIGPLHSALGQRAVEAIDLAAGPRTTKSDGALARRIASDAPVSLGSGDVGRPLGTGAEGLRRMVREMRADRYRQFGWDTIPTPVKDACGEQTIEMEFTDTTGQHVYPVKFTFREGRITQVSGWSRSFVAGPIAAVRD</sequence>
<gene>
    <name evidence="2" type="ORF">MTR62_02190</name>
</gene>
<feature type="chain" id="PRO_5046978478" evidence="1">
    <location>
        <begin position="23"/>
        <end position="169"/>
    </location>
</feature>
<organism evidence="2 3">
    <name type="scientific">Novosphingobium organovorum</name>
    <dbReference type="NCBI Taxonomy" id="2930092"/>
    <lineage>
        <taxon>Bacteria</taxon>
        <taxon>Pseudomonadati</taxon>
        <taxon>Pseudomonadota</taxon>
        <taxon>Alphaproteobacteria</taxon>
        <taxon>Sphingomonadales</taxon>
        <taxon>Sphingomonadaceae</taxon>
        <taxon>Novosphingobium</taxon>
    </lineage>
</organism>
<protein>
    <submittedName>
        <fullName evidence="2">Uncharacterized protein</fullName>
    </submittedName>
</protein>
<proteinExistence type="predicted"/>
<evidence type="ECO:0000256" key="1">
    <source>
        <dbReference type="SAM" id="SignalP"/>
    </source>
</evidence>
<name>A0ABT0B945_9SPHN</name>
<dbReference type="EMBL" id="JALHLF010000004">
    <property type="protein sequence ID" value="MCJ2181523.1"/>
    <property type="molecule type" value="Genomic_DNA"/>
</dbReference>
<evidence type="ECO:0000313" key="2">
    <source>
        <dbReference type="EMBL" id="MCJ2181523.1"/>
    </source>
</evidence>
<comment type="caution">
    <text evidence="2">The sequence shown here is derived from an EMBL/GenBank/DDBJ whole genome shotgun (WGS) entry which is preliminary data.</text>
</comment>
<keyword evidence="1" id="KW-0732">Signal</keyword>
<keyword evidence="3" id="KW-1185">Reference proteome</keyword>
<accession>A0ABT0B945</accession>